<name>A0A4Z1KKC1_9HELO</name>
<dbReference type="AlphaFoldDB" id="A0A4Z1KKC1"/>
<dbReference type="CDD" id="cd17039">
    <property type="entry name" value="Ubl_ubiquitin_like"/>
    <property type="match status" value="1"/>
</dbReference>
<evidence type="ECO:0000259" key="1">
    <source>
        <dbReference type="PROSITE" id="PS50053"/>
    </source>
</evidence>
<evidence type="ECO:0000313" key="3">
    <source>
        <dbReference type="Proteomes" id="UP000297280"/>
    </source>
</evidence>
<comment type="caution">
    <text evidence="2">The sequence shown here is derived from an EMBL/GenBank/DDBJ whole genome shotgun (WGS) entry which is preliminary data.</text>
</comment>
<evidence type="ECO:0000313" key="2">
    <source>
        <dbReference type="EMBL" id="TGO81643.1"/>
    </source>
</evidence>
<dbReference type="InterPro" id="IPR029071">
    <property type="entry name" value="Ubiquitin-like_domsf"/>
</dbReference>
<dbReference type="InterPro" id="IPR000626">
    <property type="entry name" value="Ubiquitin-like_dom"/>
</dbReference>
<sequence length="352" mass="40202">MEDLVDFDNRLTLELREFLLDITGFKPIRVSNVEGDVLDILFRHTLRVPESDNGFRVPPDFGPFPIYPIVVYKDKISQSIPKNDVIFIPIYPKEQEAMWIHFESRGIFAVKVIVDGVNAVSGEPYKEILSVDPRRLASIYENKSVHDYIIAGTISQRCLDAIKIKGDEIMKFVAAPIPNHTVPPSTESSIEATDGTRRVQFEIVPRRISELDRIPITVHTLSGEAIHLNISIESTAGDLIDKIHNITSIRHDEQRIAFADQQLEFGKSLYRYVKIISIFGGRPRSHEAQKYSPRTAAHKRLPEHYETIQEDYSQKRDVIFADTNTNIAQDIEADTFDAEDWDIENTLILTCR</sequence>
<accession>A0A4Z1KKC1</accession>
<reference evidence="2 3" key="1">
    <citation type="submission" date="2017-12" db="EMBL/GenBank/DDBJ databases">
        <title>Comparative genomics of Botrytis spp.</title>
        <authorList>
            <person name="Valero-Jimenez C.A."/>
            <person name="Tapia P."/>
            <person name="Veloso J."/>
            <person name="Silva-Moreno E."/>
            <person name="Staats M."/>
            <person name="Valdes J.H."/>
            <person name="Van Kan J.A.L."/>
        </authorList>
    </citation>
    <scope>NUCLEOTIDE SEQUENCE [LARGE SCALE GENOMIC DNA]</scope>
    <source>
        <strain evidence="2 3">MUCL3349</strain>
    </source>
</reference>
<dbReference type="SUPFAM" id="SSF54236">
    <property type="entry name" value="Ubiquitin-like"/>
    <property type="match status" value="1"/>
</dbReference>
<gene>
    <name evidence="2" type="ORF">BPOR_1070g00010</name>
</gene>
<dbReference type="EMBL" id="PQXO01001064">
    <property type="protein sequence ID" value="TGO81643.1"/>
    <property type="molecule type" value="Genomic_DNA"/>
</dbReference>
<dbReference type="Gene3D" id="3.10.20.90">
    <property type="entry name" value="Phosphatidylinositol 3-kinase Catalytic Subunit, Chain A, domain 1"/>
    <property type="match status" value="1"/>
</dbReference>
<dbReference type="PROSITE" id="PS50053">
    <property type="entry name" value="UBIQUITIN_2"/>
    <property type="match status" value="1"/>
</dbReference>
<organism evidence="2 3">
    <name type="scientific">Botrytis porri</name>
    <dbReference type="NCBI Taxonomy" id="87229"/>
    <lineage>
        <taxon>Eukaryota</taxon>
        <taxon>Fungi</taxon>
        <taxon>Dikarya</taxon>
        <taxon>Ascomycota</taxon>
        <taxon>Pezizomycotina</taxon>
        <taxon>Leotiomycetes</taxon>
        <taxon>Helotiales</taxon>
        <taxon>Sclerotiniaceae</taxon>
        <taxon>Botrytis</taxon>
    </lineage>
</organism>
<proteinExistence type="predicted"/>
<dbReference type="STRING" id="87229.A0A4Z1KKC1"/>
<keyword evidence="3" id="KW-1185">Reference proteome</keyword>
<protein>
    <recommendedName>
        <fullName evidence="1">Ubiquitin-like domain-containing protein</fullName>
    </recommendedName>
</protein>
<dbReference type="Proteomes" id="UP000297280">
    <property type="component" value="Unassembled WGS sequence"/>
</dbReference>
<feature type="domain" description="Ubiquitin-like" evidence="1">
    <location>
        <begin position="214"/>
        <end position="269"/>
    </location>
</feature>